<dbReference type="Proteomes" id="UP000237105">
    <property type="component" value="Unassembled WGS sequence"/>
</dbReference>
<sequence>MMNTQGFLFVKANCTEKIAQNLWKRSHITITEKIGKEICICRASHLSSLTCFSSLALPFFPDQTNQESQGEALLFYISNQFIISVSILGTSVKDQKPRTMRFLPDDS</sequence>
<proteinExistence type="predicted"/>
<evidence type="ECO:0000313" key="2">
    <source>
        <dbReference type="Proteomes" id="UP000237105"/>
    </source>
</evidence>
<dbReference type="EMBL" id="JXTB01000023">
    <property type="protein sequence ID" value="PON75534.1"/>
    <property type="molecule type" value="Genomic_DNA"/>
</dbReference>
<reference evidence="2" key="1">
    <citation type="submission" date="2016-06" db="EMBL/GenBank/DDBJ databases">
        <title>Parallel loss of symbiosis genes in relatives of nitrogen-fixing non-legume Parasponia.</title>
        <authorList>
            <person name="Van Velzen R."/>
            <person name="Holmer R."/>
            <person name="Bu F."/>
            <person name="Rutten L."/>
            <person name="Van Zeijl A."/>
            <person name="Liu W."/>
            <person name="Santuari L."/>
            <person name="Cao Q."/>
            <person name="Sharma T."/>
            <person name="Shen D."/>
            <person name="Roswanjaya Y."/>
            <person name="Wardhani T."/>
            <person name="Kalhor M.S."/>
            <person name="Jansen J."/>
            <person name="Van den Hoogen J."/>
            <person name="Gungor B."/>
            <person name="Hartog M."/>
            <person name="Hontelez J."/>
            <person name="Verver J."/>
            <person name="Yang W.-C."/>
            <person name="Schijlen E."/>
            <person name="Repin R."/>
            <person name="Schilthuizen M."/>
            <person name="Schranz E."/>
            <person name="Heidstra R."/>
            <person name="Miyata K."/>
            <person name="Fedorova E."/>
            <person name="Kohlen W."/>
            <person name="Bisseling T."/>
            <person name="Smit S."/>
            <person name="Geurts R."/>
        </authorList>
    </citation>
    <scope>NUCLEOTIDE SEQUENCE [LARGE SCALE GENOMIC DNA]</scope>
    <source>
        <strain evidence="2">cv. WU1-14</strain>
    </source>
</reference>
<gene>
    <name evidence="1" type="ORF">PanWU01x14_041590</name>
</gene>
<dbReference type="AlphaFoldDB" id="A0A2P5DQG0"/>
<organism evidence="1 2">
    <name type="scientific">Parasponia andersonii</name>
    <name type="common">Sponia andersonii</name>
    <dbReference type="NCBI Taxonomy" id="3476"/>
    <lineage>
        <taxon>Eukaryota</taxon>
        <taxon>Viridiplantae</taxon>
        <taxon>Streptophyta</taxon>
        <taxon>Embryophyta</taxon>
        <taxon>Tracheophyta</taxon>
        <taxon>Spermatophyta</taxon>
        <taxon>Magnoliopsida</taxon>
        <taxon>eudicotyledons</taxon>
        <taxon>Gunneridae</taxon>
        <taxon>Pentapetalae</taxon>
        <taxon>rosids</taxon>
        <taxon>fabids</taxon>
        <taxon>Rosales</taxon>
        <taxon>Cannabaceae</taxon>
        <taxon>Parasponia</taxon>
    </lineage>
</organism>
<name>A0A2P5DQG0_PARAD</name>
<accession>A0A2P5DQG0</accession>
<keyword evidence="2" id="KW-1185">Reference proteome</keyword>
<evidence type="ECO:0000313" key="1">
    <source>
        <dbReference type="EMBL" id="PON75534.1"/>
    </source>
</evidence>
<protein>
    <submittedName>
        <fullName evidence="1">Uncharacterized protein</fullName>
    </submittedName>
</protein>
<comment type="caution">
    <text evidence="1">The sequence shown here is derived from an EMBL/GenBank/DDBJ whole genome shotgun (WGS) entry which is preliminary data.</text>
</comment>